<proteinExistence type="predicted"/>
<dbReference type="EMBL" id="LYVI01000006">
    <property type="protein sequence ID" value="OBU61291.1"/>
    <property type="molecule type" value="Genomic_DNA"/>
</dbReference>
<accession>A0AAP7GRH7</accession>
<dbReference type="GO" id="GO:0003677">
    <property type="term" value="F:DNA binding"/>
    <property type="evidence" value="ECO:0007669"/>
    <property type="project" value="UniProtKB-KW"/>
</dbReference>
<dbReference type="PROSITE" id="PS50043">
    <property type="entry name" value="HTH_LUXR_2"/>
    <property type="match status" value="1"/>
</dbReference>
<evidence type="ECO:0000256" key="3">
    <source>
        <dbReference type="PROSITE-ProRule" id="PRU00169"/>
    </source>
</evidence>
<organism evidence="6 7">
    <name type="scientific">Stenotrophomonas maltophilia</name>
    <name type="common">Pseudomonas maltophilia</name>
    <name type="synonym">Xanthomonas maltophilia</name>
    <dbReference type="NCBI Taxonomy" id="40324"/>
    <lineage>
        <taxon>Bacteria</taxon>
        <taxon>Pseudomonadati</taxon>
        <taxon>Pseudomonadota</taxon>
        <taxon>Gammaproteobacteria</taxon>
        <taxon>Lysobacterales</taxon>
        <taxon>Lysobacteraceae</taxon>
        <taxon>Stenotrophomonas</taxon>
        <taxon>Stenotrophomonas maltophilia group</taxon>
    </lineage>
</organism>
<evidence type="ECO:0008006" key="8">
    <source>
        <dbReference type="Google" id="ProtNLM"/>
    </source>
</evidence>
<dbReference type="SUPFAM" id="SSF46894">
    <property type="entry name" value="C-terminal effector domain of the bipartite response regulators"/>
    <property type="match status" value="1"/>
</dbReference>
<evidence type="ECO:0000259" key="5">
    <source>
        <dbReference type="PROSITE" id="PS50110"/>
    </source>
</evidence>
<dbReference type="InterPro" id="IPR036388">
    <property type="entry name" value="WH-like_DNA-bd_sf"/>
</dbReference>
<dbReference type="Pfam" id="PF00196">
    <property type="entry name" value="GerE"/>
    <property type="match status" value="1"/>
</dbReference>
<dbReference type="InterPro" id="IPR000792">
    <property type="entry name" value="Tscrpt_reg_LuxR_C"/>
</dbReference>
<feature type="domain" description="Response regulatory" evidence="5">
    <location>
        <begin position="7"/>
        <end position="126"/>
    </location>
</feature>
<dbReference type="PANTHER" id="PTHR43214">
    <property type="entry name" value="TWO-COMPONENT RESPONSE REGULATOR"/>
    <property type="match status" value="1"/>
</dbReference>
<dbReference type="InterPro" id="IPR016032">
    <property type="entry name" value="Sig_transdc_resp-reg_C-effctor"/>
</dbReference>
<dbReference type="Pfam" id="PF00072">
    <property type="entry name" value="Response_reg"/>
    <property type="match status" value="1"/>
</dbReference>
<dbReference type="PANTHER" id="PTHR43214:SF17">
    <property type="entry name" value="TRANSCRIPTIONAL REGULATORY PROTEIN RCSB"/>
    <property type="match status" value="1"/>
</dbReference>
<dbReference type="CDD" id="cd06170">
    <property type="entry name" value="LuxR_C_like"/>
    <property type="match status" value="1"/>
</dbReference>
<dbReference type="InterPro" id="IPR039420">
    <property type="entry name" value="WalR-like"/>
</dbReference>
<protein>
    <recommendedName>
        <fullName evidence="8">DNA-binding response regulator</fullName>
    </recommendedName>
</protein>
<dbReference type="SMART" id="SM00448">
    <property type="entry name" value="REC"/>
    <property type="match status" value="1"/>
</dbReference>
<dbReference type="Proteomes" id="UP000092125">
    <property type="component" value="Unassembled WGS sequence"/>
</dbReference>
<dbReference type="PROSITE" id="PS00622">
    <property type="entry name" value="HTH_LUXR_1"/>
    <property type="match status" value="1"/>
</dbReference>
<dbReference type="RefSeq" id="WP_065182300.1">
    <property type="nucleotide sequence ID" value="NZ_CAXOQU010000001.1"/>
</dbReference>
<dbReference type="InterPro" id="IPR011006">
    <property type="entry name" value="CheY-like_superfamily"/>
</dbReference>
<reference evidence="6 7" key="1">
    <citation type="submission" date="2016-05" db="EMBL/GenBank/DDBJ databases">
        <title>Draft Genome Sequences of Stenotrophomonas maltophilia Strains Sm32COP, Sm41DVV, Sm46PAILV, SmF3, SmF22, SmSOFb1 and SmCVFa1, Isolated from Different Manures, in France.</title>
        <authorList>
            <person name="Nazaret S."/>
            <person name="Bodilis J."/>
        </authorList>
    </citation>
    <scope>NUCLEOTIDE SEQUENCE [LARGE SCALE GENOMIC DNA]</scope>
    <source>
        <strain evidence="6 7">Sm41DVV</strain>
    </source>
</reference>
<dbReference type="GO" id="GO:0000160">
    <property type="term" value="P:phosphorelay signal transduction system"/>
    <property type="evidence" value="ECO:0007669"/>
    <property type="project" value="InterPro"/>
</dbReference>
<dbReference type="SUPFAM" id="SSF52172">
    <property type="entry name" value="CheY-like"/>
    <property type="match status" value="1"/>
</dbReference>
<feature type="domain" description="HTH luxR-type" evidence="4">
    <location>
        <begin position="145"/>
        <end position="210"/>
    </location>
</feature>
<dbReference type="InterPro" id="IPR058245">
    <property type="entry name" value="NreC/VraR/RcsB-like_REC"/>
</dbReference>
<dbReference type="CDD" id="cd17535">
    <property type="entry name" value="REC_NarL-like"/>
    <property type="match status" value="1"/>
</dbReference>
<comment type="caution">
    <text evidence="6">The sequence shown here is derived from an EMBL/GenBank/DDBJ whole genome shotgun (WGS) entry which is preliminary data.</text>
</comment>
<evidence type="ECO:0000313" key="7">
    <source>
        <dbReference type="Proteomes" id="UP000092125"/>
    </source>
</evidence>
<evidence type="ECO:0000256" key="2">
    <source>
        <dbReference type="ARBA" id="ARBA00023125"/>
    </source>
</evidence>
<evidence type="ECO:0000256" key="1">
    <source>
        <dbReference type="ARBA" id="ARBA00022553"/>
    </source>
</evidence>
<gene>
    <name evidence="6" type="ORF">A9K56_11385</name>
</gene>
<dbReference type="Gene3D" id="1.10.10.10">
    <property type="entry name" value="Winged helix-like DNA-binding domain superfamily/Winged helix DNA-binding domain"/>
    <property type="match status" value="1"/>
</dbReference>
<keyword evidence="1 3" id="KW-0597">Phosphoprotein</keyword>
<dbReference type="PRINTS" id="PR00038">
    <property type="entry name" value="HTHLUXR"/>
</dbReference>
<feature type="modified residue" description="4-aspartylphosphate" evidence="3">
    <location>
        <position position="58"/>
    </location>
</feature>
<dbReference type="InterPro" id="IPR001789">
    <property type="entry name" value="Sig_transdc_resp-reg_receiver"/>
</dbReference>
<evidence type="ECO:0000313" key="6">
    <source>
        <dbReference type="EMBL" id="OBU61291.1"/>
    </source>
</evidence>
<sequence length="212" mass="22650">MKDRVEDVVIADDHPITRFAVEAIVDEQAGFQCLASVANGVELLDLLAVQPADVAVVDYSMPAGDGCDGLALVDTLCSRYPALRIVVLTALDQWPIIQVLLTRGVAAVVSKSDDLRHVARALLAASQGRRYFSPAILASRDVNGFDSAGELLSPREAQVVHLLLAGKGVNEIALELAVTKQTVSTQKRAAMRKLGVSSNAELFRFASELGLE</sequence>
<dbReference type="PROSITE" id="PS50110">
    <property type="entry name" value="RESPONSE_REGULATORY"/>
    <property type="match status" value="1"/>
</dbReference>
<keyword evidence="2" id="KW-0238">DNA-binding</keyword>
<dbReference type="AlphaFoldDB" id="A0AAP7GRH7"/>
<dbReference type="SMART" id="SM00421">
    <property type="entry name" value="HTH_LUXR"/>
    <property type="match status" value="1"/>
</dbReference>
<evidence type="ECO:0000259" key="4">
    <source>
        <dbReference type="PROSITE" id="PS50043"/>
    </source>
</evidence>
<name>A0AAP7GRH7_STEMA</name>
<dbReference type="GO" id="GO:0006355">
    <property type="term" value="P:regulation of DNA-templated transcription"/>
    <property type="evidence" value="ECO:0007669"/>
    <property type="project" value="InterPro"/>
</dbReference>
<dbReference type="Gene3D" id="3.40.50.2300">
    <property type="match status" value="1"/>
</dbReference>